<reference evidence="1 2" key="1">
    <citation type="submission" date="2020-08" db="EMBL/GenBank/DDBJ databases">
        <title>Genome public.</title>
        <authorList>
            <person name="Liu C."/>
            <person name="Sun Q."/>
        </authorList>
    </citation>
    <scope>NUCLEOTIDE SEQUENCE [LARGE SCALE GENOMIC DNA]</scope>
    <source>
        <strain evidence="1 2">BX17</strain>
    </source>
</reference>
<keyword evidence="2" id="KW-1185">Reference proteome</keyword>
<dbReference type="RefSeq" id="WP_147342988.1">
    <property type="nucleotide sequence ID" value="NZ_JACOOT010000031.1"/>
</dbReference>
<dbReference type="AlphaFoldDB" id="A0A8I0AKS5"/>
<evidence type="ECO:0000313" key="1">
    <source>
        <dbReference type="EMBL" id="MBC5652036.1"/>
    </source>
</evidence>
<dbReference type="EMBL" id="JACOOT010000031">
    <property type="protein sequence ID" value="MBC5652036.1"/>
    <property type="molecule type" value="Genomic_DNA"/>
</dbReference>
<name>A0A8I0AKS5_9FIRM</name>
<proteinExistence type="predicted"/>
<accession>A0A8I0AKS5</accession>
<protein>
    <submittedName>
        <fullName evidence="1">Uncharacterized protein</fullName>
    </submittedName>
</protein>
<evidence type="ECO:0000313" key="2">
    <source>
        <dbReference type="Proteomes" id="UP000652847"/>
    </source>
</evidence>
<dbReference type="Proteomes" id="UP000652847">
    <property type="component" value="Unassembled WGS sequence"/>
</dbReference>
<organism evidence="1 2">
    <name type="scientific">Blautia segnis</name>
    <dbReference type="NCBI Taxonomy" id="2763030"/>
    <lineage>
        <taxon>Bacteria</taxon>
        <taxon>Bacillati</taxon>
        <taxon>Bacillota</taxon>
        <taxon>Clostridia</taxon>
        <taxon>Lachnospirales</taxon>
        <taxon>Lachnospiraceae</taxon>
        <taxon>Blautia</taxon>
    </lineage>
</organism>
<gene>
    <name evidence="1" type="ORF">H8S54_13185</name>
</gene>
<comment type="caution">
    <text evidence="1">The sequence shown here is derived from an EMBL/GenBank/DDBJ whole genome shotgun (WGS) entry which is preliminary data.</text>
</comment>
<sequence length="124" mass="14834">MSVKESMDKEQEFLYEKFKSTGQEKVKLSCALEGFFQEKEETSEEAKNAYSQYLKRRIRPAMEELIRQENICEMEQLAGMDWFGINELESFIRTARKEQKLESLVWLMKLKDSKYGYTDRDFTL</sequence>